<reference key="1">
    <citation type="journal article" date="2007" name="Nature">
        <title>The medaka draft genome and insights into vertebrate genome evolution.</title>
        <authorList>
            <person name="Kasahara M."/>
            <person name="Naruse K."/>
            <person name="Sasaki S."/>
            <person name="Nakatani Y."/>
            <person name="Qu W."/>
            <person name="Ahsan B."/>
            <person name="Yamada T."/>
            <person name="Nagayasu Y."/>
            <person name="Doi K."/>
            <person name="Kasai Y."/>
            <person name="Jindo T."/>
            <person name="Kobayashi D."/>
            <person name="Shimada A."/>
            <person name="Toyoda A."/>
            <person name="Kuroki Y."/>
            <person name="Fujiyama A."/>
            <person name="Sasaki T."/>
            <person name="Shimizu A."/>
            <person name="Asakawa S."/>
            <person name="Shimizu N."/>
            <person name="Hashimoto S."/>
            <person name="Yang J."/>
            <person name="Lee Y."/>
            <person name="Matsushima K."/>
            <person name="Sugano S."/>
            <person name="Sakaizumi M."/>
            <person name="Narita T."/>
            <person name="Ohishi K."/>
            <person name="Haga S."/>
            <person name="Ohta F."/>
            <person name="Nomoto H."/>
            <person name="Nogata K."/>
            <person name="Morishita T."/>
            <person name="Endo T."/>
            <person name="Shin-I T."/>
            <person name="Takeda H."/>
            <person name="Morishita S."/>
            <person name="Kohara Y."/>
        </authorList>
    </citation>
    <scope>NUCLEOTIDE SEQUENCE [LARGE SCALE GENOMIC DNA]</scope>
    <source>
        <strain>Hd-rR</strain>
    </source>
</reference>
<feature type="compositionally biased region" description="Polar residues" evidence="9">
    <location>
        <begin position="254"/>
        <end position="268"/>
    </location>
</feature>
<dbReference type="Pfam" id="PF17681">
    <property type="entry name" value="GCP_N_terminal"/>
    <property type="match status" value="1"/>
</dbReference>
<dbReference type="Proteomes" id="UP000265200">
    <property type="component" value="Chromosome 6"/>
</dbReference>
<evidence type="ECO:0000256" key="9">
    <source>
        <dbReference type="SAM" id="MobiDB-lite"/>
    </source>
</evidence>
<dbReference type="GO" id="GO:0000922">
    <property type="term" value="C:spindle pole"/>
    <property type="evidence" value="ECO:0007669"/>
    <property type="project" value="InterPro"/>
</dbReference>
<evidence type="ECO:0000313" key="13">
    <source>
        <dbReference type="Ensembl" id="ENSORLP00015028970.1"/>
    </source>
</evidence>
<feature type="compositionally biased region" description="Polar residues" evidence="9">
    <location>
        <begin position="817"/>
        <end position="826"/>
    </location>
</feature>
<name>A0A3P9J9K3_ORYLA</name>
<comment type="function">
    <text evidence="7">Component of the gamma-tubulin ring complex (gTuRC) which mediates microtubule nucleation. The gTuRC regulates the minus-end nucleation of alpha-beta tubulin heterodimers that grow into microtubule protafilaments, a critical step in centrosome duplication and spindle formation.</text>
</comment>
<dbReference type="PANTHER" id="PTHR19302">
    <property type="entry name" value="GAMMA TUBULIN COMPLEX PROTEIN"/>
    <property type="match status" value="1"/>
</dbReference>
<evidence type="ECO:0000259" key="12">
    <source>
        <dbReference type="Pfam" id="PF19340"/>
    </source>
</evidence>
<feature type="compositionally biased region" description="Polar residues" evidence="9">
    <location>
        <begin position="788"/>
        <end position="801"/>
    </location>
</feature>
<dbReference type="InterPro" id="IPR045818">
    <property type="entry name" value="GCP6_N"/>
</dbReference>
<evidence type="ECO:0000256" key="7">
    <source>
        <dbReference type="ARBA" id="ARBA00093416"/>
    </source>
</evidence>
<reference evidence="13" key="4">
    <citation type="submission" date="2025-09" db="UniProtKB">
        <authorList>
            <consortium name="Ensembl"/>
        </authorList>
    </citation>
    <scope>IDENTIFICATION</scope>
    <source>
        <strain evidence="13">HSOK</strain>
    </source>
</reference>
<feature type="domain" description="Gamma-tubulin complex component 6 N-terminal" evidence="12">
    <location>
        <begin position="21"/>
        <end position="339"/>
    </location>
</feature>
<dbReference type="GO" id="GO:0005874">
    <property type="term" value="C:microtubule"/>
    <property type="evidence" value="ECO:0007669"/>
    <property type="project" value="UniProtKB-KW"/>
</dbReference>
<proteinExistence type="inferred from homology"/>
<evidence type="ECO:0000256" key="4">
    <source>
        <dbReference type="ARBA" id="ARBA00022701"/>
    </source>
</evidence>
<dbReference type="Pfam" id="PF04130">
    <property type="entry name" value="GCP_C_terminal"/>
    <property type="match status" value="1"/>
</dbReference>
<keyword evidence="5" id="KW-0206">Cytoskeleton</keyword>
<feature type="domain" description="Gamma tubulin complex component protein N-terminal" evidence="11">
    <location>
        <begin position="347"/>
        <end position="600"/>
    </location>
</feature>
<dbReference type="InterPro" id="IPR040457">
    <property type="entry name" value="GCP_C"/>
</dbReference>
<reference evidence="13" key="3">
    <citation type="submission" date="2025-08" db="UniProtKB">
        <authorList>
            <consortium name="Ensembl"/>
        </authorList>
    </citation>
    <scope>IDENTIFICATION</scope>
    <source>
        <strain evidence="13">HSOK</strain>
    </source>
</reference>
<feature type="domain" description="Gamma tubulin complex component C-terminal" evidence="10">
    <location>
        <begin position="1231"/>
        <end position="1530"/>
    </location>
</feature>
<evidence type="ECO:0000256" key="1">
    <source>
        <dbReference type="ARBA" id="ARBA00004300"/>
    </source>
</evidence>
<feature type="region of interest" description="Disordered" evidence="9">
    <location>
        <begin position="783"/>
        <end position="826"/>
    </location>
</feature>
<evidence type="ECO:0000256" key="8">
    <source>
        <dbReference type="ARBA" id="ARBA00093551"/>
    </source>
</evidence>
<sequence length="1533" mass="170914">MCIFLSPPKAFEATRRALGGVSRDSFHRALKKRAYGALLSKVFQDATKDSPLGQSATRSTPPRNKVLMMCFDLRVAGCREEAEALEEQVGMLPDGASSGLKEVDAVLELLVFLAGSAPPPIASFNRDYMRRERPVLRRPQPWSYQSEELQRLEARAWGLVCGEEWGTLESLCAAQRLMDAPPGTGLLALRTKLDAEEKFEKETRLSLFGALQHTRTSDMDIRLDIPPIPSNVDVTGLAIRVPHCLDQSEDEGFQSASNLTPDSQSEPSSVPDFDMWEALRTFEPGRRRCWESVGCPPGKHESFYLTEGGREAFDQLYRLWEGQMRVVSMNTPSPILPLPLDSQTQLVSDLLNVLIGVASSTFPLNQNVQFDVRPGVCISGASAESVSRLLGELAQYGTYYLRLSRFSLQSADKKGLVFQAFTGGLRKYLHYYRACVLSTPPTLNLLTISFLFRKVGRQLRYLSELCCVDGLLGAGQATFPVGIKLLSYLYNEAQNNCSNENYPVLLSLLKSSCAPYTRFVSDWVYNGLFRDVYGEFMIQVNEEYLNFRDKHFWSQGYTLISKDVEDCVPIFLKHIANDVYVCGKTINLLKICCPQHYICWSELPAPRIAVTFSLQEVEEIERECAVYRGRMERIAKHSAVSREEQVMTHSVVLPASTVCIFLPLSLFDFVLSFKVYCHVLFVFPISRKELIAQYSRLSEEAARRERRALWRVQRMRLDDARTQFFMVDRQKIQVGNEYTHTTKERLIVLMFALETLYHQVLGKVVSKGIAWCKTNKKPRIFDVAQGPAVTTQDNGNNQSGGRPQLSLPDNGVESEGQKPQDQSSEAHNTAFDNLLPRQSLVSMGSVKAEELLSDAKAPQPSTGIPGHSSDAHIKVGQYVPDVGVLAQPSKARSHSSDSHIKIGEHVSDVDTPPPACSLYGHSSDSHIKIGENATEFVPLVPVRNIHGHVSDAHILVGDLWSDIIAPVPPPSVYGHCSDAHIKVGENVSDVVALHPVPSIHGHSSDANIKLGEFVSNIPENQPRWSEHGHASDCILQPGCVVSGAEPPLQSLPGSSYGHSSDSALVIGCVVSGDEPKLSPLPGSEHGHSSDSHLGIGCVVSKTEPPPSQLPGSTYGHSSDSNLGVGCVVLGTEQPPAILPGSMYGHSSDSSLGLGYLSPESQLLKQVTRGPWGLPMEPTLRRSTDTTSVQLSEMVSLPVLIKHSVTAPLITHVSLVNKAVVDYFFVEIGVEKHFEVLRHFLLMEDGEFAQSLSDRLFEKMVSGQTPGELLTPLVLNSILSKALQYSLHGDTPLAANFTFALRFLPETFHPHAPDSLNCLELRYKVDWPLNIIITDSCMNKYNRLFSFLLQLKHMVWSLRDVWFHLKRTALVKGAGRSVQFRQLQLYRHEMQHFVKVIQGYIANQILQVSWSEFTAKLATVNDLDAIHRTHADYLNRAIFRGLLTDKAAPVMNIIHSIFSLILKFRAQLIAQPWDNQQGEAVHPSFIAMQQSYNTFKYYSHFLFKVVTKLVNRGYQPHLEDFLLRINFNNYYKDS</sequence>
<protein>
    <recommendedName>
        <fullName evidence="6">Gamma-tubulin complex component 6</fullName>
    </recommendedName>
</protein>
<dbReference type="PANTHER" id="PTHR19302:SF70">
    <property type="entry name" value="GAMMA-TUBULIN COMPLEX COMPONENT 6"/>
    <property type="match status" value="1"/>
</dbReference>
<dbReference type="FunFam" id="1.20.120.1900:FF:000004">
    <property type="entry name" value="gamma-tubulin complex component 6 isoform X1"/>
    <property type="match status" value="1"/>
</dbReference>
<evidence type="ECO:0000256" key="2">
    <source>
        <dbReference type="ARBA" id="ARBA00010337"/>
    </source>
</evidence>
<organism evidence="13 14">
    <name type="scientific">Oryzias latipes</name>
    <name type="common">Japanese rice fish</name>
    <name type="synonym">Japanese killifish</name>
    <dbReference type="NCBI Taxonomy" id="8090"/>
    <lineage>
        <taxon>Eukaryota</taxon>
        <taxon>Metazoa</taxon>
        <taxon>Chordata</taxon>
        <taxon>Craniata</taxon>
        <taxon>Vertebrata</taxon>
        <taxon>Euteleostomi</taxon>
        <taxon>Actinopterygii</taxon>
        <taxon>Neopterygii</taxon>
        <taxon>Teleostei</taxon>
        <taxon>Neoteleostei</taxon>
        <taxon>Acanthomorphata</taxon>
        <taxon>Ovalentaria</taxon>
        <taxon>Atherinomorphae</taxon>
        <taxon>Beloniformes</taxon>
        <taxon>Adrianichthyidae</taxon>
        <taxon>Oryziinae</taxon>
        <taxon>Oryzias</taxon>
    </lineage>
</organism>
<comment type="subcellular location">
    <subcellularLocation>
        <location evidence="1">Cytoplasm</location>
        <location evidence="1">Cytoskeleton</location>
        <location evidence="1">Microtubule organizing center</location>
        <location evidence="1">Centrosome</location>
    </subcellularLocation>
</comment>
<keyword evidence="3" id="KW-0963">Cytoplasm</keyword>
<dbReference type="Gene3D" id="1.20.120.1900">
    <property type="entry name" value="Gamma-tubulin complex, C-terminal domain"/>
    <property type="match status" value="1"/>
</dbReference>
<feature type="region of interest" description="Disordered" evidence="9">
    <location>
        <begin position="250"/>
        <end position="270"/>
    </location>
</feature>
<evidence type="ECO:0000259" key="10">
    <source>
        <dbReference type="Pfam" id="PF04130"/>
    </source>
</evidence>
<dbReference type="InterPro" id="IPR007259">
    <property type="entry name" value="GCP"/>
</dbReference>
<dbReference type="Pfam" id="PF19340">
    <property type="entry name" value="GCP6_N"/>
    <property type="match status" value="1"/>
</dbReference>
<dbReference type="InterPro" id="IPR042241">
    <property type="entry name" value="GCP_C_sf"/>
</dbReference>
<dbReference type="Ensembl" id="ENSORLT00015017786.1">
    <property type="protein sequence ID" value="ENSORLP00015028970.1"/>
    <property type="gene ID" value="ENSORLG00015011929.1"/>
</dbReference>
<evidence type="ECO:0000256" key="5">
    <source>
        <dbReference type="ARBA" id="ARBA00023212"/>
    </source>
</evidence>
<comment type="subunit">
    <text evidence="8">Component of the gamma-tubulin ring complex (gTuRC) consisting of TUBGCP2, TUBGCP3, TUBGCP4, TUBGCP5 and TUBGCP6 and gamma-tubulin TUBG1 or TUBG2. TUBGCP2, TUBGCP3, TUBGCP4, TUBGCP5 and TUBGCP6 assemble in a 5:5:2:1:1 stoichiometry; each is associated with a gamma-tubulin, thereby arranging 14 gamma-tubulins in a helical manner. Gamma-tubulin at the first position is blocked by TUBGCP3 at the last position, allowing 13 protafilaments to grow into a microtubule. The gTuRC (via TUBGCP3 and TUBGCP6) interacts with ACTB and MZT1; the interactions form a luminal bridge that stabilizes the initial structure during complex assembly. The gTuRC (via TUBGCP2) interacts with MZT2A/MZT2B and CDK5RAP2 (via CM1 motif); the interactions play a role in gTuRC activation.</text>
</comment>
<reference evidence="13 14" key="2">
    <citation type="submission" date="2017-04" db="EMBL/GenBank/DDBJ databases">
        <title>CpG methylation of centromeres and impact of large insertions on vertebrate speciation.</title>
        <authorList>
            <person name="Ichikawa K."/>
            <person name="Yoshimura J."/>
            <person name="Morishita S."/>
        </authorList>
    </citation>
    <scope>NUCLEOTIDE SEQUENCE</scope>
    <source>
        <strain evidence="13 14">HSOK</strain>
    </source>
</reference>
<evidence type="ECO:0000313" key="14">
    <source>
        <dbReference type="Proteomes" id="UP000265200"/>
    </source>
</evidence>
<evidence type="ECO:0000256" key="3">
    <source>
        <dbReference type="ARBA" id="ARBA00022490"/>
    </source>
</evidence>
<dbReference type="GO" id="GO:0043015">
    <property type="term" value="F:gamma-tubulin binding"/>
    <property type="evidence" value="ECO:0007669"/>
    <property type="project" value="InterPro"/>
</dbReference>
<keyword evidence="4" id="KW-0493">Microtubule</keyword>
<evidence type="ECO:0000256" key="6">
    <source>
        <dbReference type="ARBA" id="ARBA00071901"/>
    </source>
</evidence>
<accession>A0A3P9J9K3</accession>
<comment type="similarity">
    <text evidence="2">Belongs to the TUBGCP family.</text>
</comment>
<dbReference type="GO" id="GO:0005813">
    <property type="term" value="C:centrosome"/>
    <property type="evidence" value="ECO:0007669"/>
    <property type="project" value="UniProtKB-SubCell"/>
</dbReference>
<dbReference type="GO" id="GO:0007020">
    <property type="term" value="P:microtubule nucleation"/>
    <property type="evidence" value="ECO:0007669"/>
    <property type="project" value="InterPro"/>
</dbReference>
<evidence type="ECO:0000259" key="11">
    <source>
        <dbReference type="Pfam" id="PF17681"/>
    </source>
</evidence>
<dbReference type="InterPro" id="IPR041470">
    <property type="entry name" value="GCP_N"/>
</dbReference>